<evidence type="ECO:0000313" key="2">
    <source>
        <dbReference type="EMBL" id="MPC26749.1"/>
    </source>
</evidence>
<reference evidence="2 3" key="1">
    <citation type="submission" date="2019-05" db="EMBL/GenBank/DDBJ databases">
        <title>Another draft genome of Portunus trituberculatus and its Hox gene families provides insights of decapod evolution.</title>
        <authorList>
            <person name="Jeong J.-H."/>
            <person name="Song I."/>
            <person name="Kim S."/>
            <person name="Choi T."/>
            <person name="Kim D."/>
            <person name="Ryu S."/>
            <person name="Kim W."/>
        </authorList>
    </citation>
    <scope>NUCLEOTIDE SEQUENCE [LARGE SCALE GENOMIC DNA]</scope>
    <source>
        <tissue evidence="2">Muscle</tissue>
    </source>
</reference>
<evidence type="ECO:0000256" key="1">
    <source>
        <dbReference type="SAM" id="MobiDB-lite"/>
    </source>
</evidence>
<sequence length="101" mass="11065">MFPIALSAGVTTGRSSQFSSSTKRGTTPASTTSWIFSLVPSVSSSLAHTITYFCIWSNKFQQGLNNTSFYNKVSELGAITSNISQRPHCLLRHIVYGLLMK</sequence>
<proteinExistence type="predicted"/>
<accession>A0A5B7E034</accession>
<organism evidence="2 3">
    <name type="scientific">Portunus trituberculatus</name>
    <name type="common">Swimming crab</name>
    <name type="synonym">Neptunus trituberculatus</name>
    <dbReference type="NCBI Taxonomy" id="210409"/>
    <lineage>
        <taxon>Eukaryota</taxon>
        <taxon>Metazoa</taxon>
        <taxon>Ecdysozoa</taxon>
        <taxon>Arthropoda</taxon>
        <taxon>Crustacea</taxon>
        <taxon>Multicrustacea</taxon>
        <taxon>Malacostraca</taxon>
        <taxon>Eumalacostraca</taxon>
        <taxon>Eucarida</taxon>
        <taxon>Decapoda</taxon>
        <taxon>Pleocyemata</taxon>
        <taxon>Brachyura</taxon>
        <taxon>Eubrachyura</taxon>
        <taxon>Portunoidea</taxon>
        <taxon>Portunidae</taxon>
        <taxon>Portuninae</taxon>
        <taxon>Portunus</taxon>
    </lineage>
</organism>
<dbReference type="AlphaFoldDB" id="A0A5B7E034"/>
<protein>
    <submittedName>
        <fullName evidence="2">Uncharacterized protein</fullName>
    </submittedName>
</protein>
<dbReference type="Proteomes" id="UP000324222">
    <property type="component" value="Unassembled WGS sequence"/>
</dbReference>
<feature type="compositionally biased region" description="Polar residues" evidence="1">
    <location>
        <begin position="9"/>
        <end position="30"/>
    </location>
</feature>
<keyword evidence="3" id="KW-1185">Reference proteome</keyword>
<evidence type="ECO:0000313" key="3">
    <source>
        <dbReference type="Proteomes" id="UP000324222"/>
    </source>
</evidence>
<name>A0A5B7E034_PORTR</name>
<comment type="caution">
    <text evidence="2">The sequence shown here is derived from an EMBL/GenBank/DDBJ whole genome shotgun (WGS) entry which is preliminary data.</text>
</comment>
<dbReference type="EMBL" id="VSRR010001645">
    <property type="protein sequence ID" value="MPC26749.1"/>
    <property type="molecule type" value="Genomic_DNA"/>
</dbReference>
<feature type="region of interest" description="Disordered" evidence="1">
    <location>
        <begin position="1"/>
        <end position="30"/>
    </location>
</feature>
<gene>
    <name evidence="2" type="ORF">E2C01_019895</name>
</gene>